<dbReference type="OrthoDB" id="406761at2759"/>
<evidence type="ECO:0000313" key="6">
    <source>
        <dbReference type="EMBL" id="EKX34652.1"/>
    </source>
</evidence>
<keyword evidence="3" id="KW-0732">Signal</keyword>
<dbReference type="InterPro" id="IPR042269">
    <property type="entry name" value="Ser_carbopepase_S28_SKS"/>
</dbReference>
<dbReference type="EMBL" id="JH993105">
    <property type="protein sequence ID" value="EKX34652.1"/>
    <property type="molecule type" value="Genomic_DNA"/>
</dbReference>
<keyword evidence="5" id="KW-0325">Glycoprotein</keyword>
<keyword evidence="8" id="KW-1185">Reference proteome</keyword>
<dbReference type="GeneID" id="17291406"/>
<dbReference type="PANTHER" id="PTHR11010:SF11">
    <property type="entry name" value="THYMUS-SPECIFIC SERINE PROTEASE"/>
    <property type="match status" value="1"/>
</dbReference>
<dbReference type="KEGG" id="gtt:GUITHDRAFT_158798"/>
<dbReference type="Gene3D" id="3.40.50.1820">
    <property type="entry name" value="alpha/beta hydrolase"/>
    <property type="match status" value="1"/>
</dbReference>
<comment type="similarity">
    <text evidence="1">Belongs to the peptidase S28 family.</text>
</comment>
<evidence type="ECO:0000256" key="2">
    <source>
        <dbReference type="ARBA" id="ARBA00022670"/>
    </source>
</evidence>
<dbReference type="RefSeq" id="XP_005821632.1">
    <property type="nucleotide sequence ID" value="XM_005821575.1"/>
</dbReference>
<dbReference type="SMR" id="L1IEY2"/>
<gene>
    <name evidence="6" type="ORF">GUITHDRAFT_158798</name>
</gene>
<dbReference type="SUPFAM" id="SSF53474">
    <property type="entry name" value="alpha/beta-Hydrolases"/>
    <property type="match status" value="1"/>
</dbReference>
<dbReference type="eggNOG" id="KOG2182">
    <property type="taxonomic scope" value="Eukaryota"/>
</dbReference>
<organism evidence="6">
    <name type="scientific">Guillardia theta (strain CCMP2712)</name>
    <name type="common">Cryptophyte</name>
    <dbReference type="NCBI Taxonomy" id="905079"/>
    <lineage>
        <taxon>Eukaryota</taxon>
        <taxon>Cryptophyceae</taxon>
        <taxon>Pyrenomonadales</taxon>
        <taxon>Geminigeraceae</taxon>
        <taxon>Guillardia</taxon>
    </lineage>
</organism>
<keyword evidence="4" id="KW-0378">Hydrolase</keyword>
<keyword evidence="2" id="KW-0645">Protease</keyword>
<evidence type="ECO:0000256" key="3">
    <source>
        <dbReference type="ARBA" id="ARBA00022729"/>
    </source>
</evidence>
<protein>
    <recommendedName>
        <fullName evidence="9">Thymus-specific serine protease</fullName>
    </recommendedName>
</protein>
<evidence type="ECO:0008006" key="9">
    <source>
        <dbReference type="Google" id="ProtNLM"/>
    </source>
</evidence>
<dbReference type="HOGENOM" id="CLU_020959_3_1_1"/>
<dbReference type="AlphaFoldDB" id="L1IEY2"/>
<evidence type="ECO:0000256" key="4">
    <source>
        <dbReference type="ARBA" id="ARBA00022801"/>
    </source>
</evidence>
<accession>L1IEY2</accession>
<dbReference type="Pfam" id="PF05577">
    <property type="entry name" value="Peptidase_S28"/>
    <property type="match status" value="1"/>
</dbReference>
<reference evidence="8" key="2">
    <citation type="submission" date="2012-11" db="EMBL/GenBank/DDBJ databases">
        <authorList>
            <person name="Kuo A."/>
            <person name="Curtis B.A."/>
            <person name="Tanifuji G."/>
            <person name="Burki F."/>
            <person name="Gruber A."/>
            <person name="Irimia M."/>
            <person name="Maruyama S."/>
            <person name="Arias M.C."/>
            <person name="Ball S.G."/>
            <person name="Gile G.H."/>
            <person name="Hirakawa Y."/>
            <person name="Hopkins J.F."/>
            <person name="Rensing S.A."/>
            <person name="Schmutz J."/>
            <person name="Symeonidi A."/>
            <person name="Elias M."/>
            <person name="Eveleigh R.J."/>
            <person name="Herman E.K."/>
            <person name="Klute M.J."/>
            <person name="Nakayama T."/>
            <person name="Obornik M."/>
            <person name="Reyes-Prieto A."/>
            <person name="Armbrust E.V."/>
            <person name="Aves S.J."/>
            <person name="Beiko R.G."/>
            <person name="Coutinho P."/>
            <person name="Dacks J.B."/>
            <person name="Durnford D.G."/>
            <person name="Fast N.M."/>
            <person name="Green B.R."/>
            <person name="Grisdale C."/>
            <person name="Hempe F."/>
            <person name="Henrissat B."/>
            <person name="Hoppner M.P."/>
            <person name="Ishida K.-I."/>
            <person name="Kim E."/>
            <person name="Koreny L."/>
            <person name="Kroth P.G."/>
            <person name="Liu Y."/>
            <person name="Malik S.-B."/>
            <person name="Maier U.G."/>
            <person name="McRose D."/>
            <person name="Mock T."/>
            <person name="Neilson J.A."/>
            <person name="Onodera N.T."/>
            <person name="Poole A.M."/>
            <person name="Pritham E.J."/>
            <person name="Richards T.A."/>
            <person name="Rocap G."/>
            <person name="Roy S.W."/>
            <person name="Sarai C."/>
            <person name="Schaack S."/>
            <person name="Shirato S."/>
            <person name="Slamovits C.H."/>
            <person name="Spencer D.F."/>
            <person name="Suzuki S."/>
            <person name="Worden A.Z."/>
            <person name="Zauner S."/>
            <person name="Barry K."/>
            <person name="Bell C."/>
            <person name="Bharti A.K."/>
            <person name="Crow J.A."/>
            <person name="Grimwood J."/>
            <person name="Kramer R."/>
            <person name="Lindquist E."/>
            <person name="Lucas S."/>
            <person name="Salamov A."/>
            <person name="McFadden G.I."/>
            <person name="Lane C.E."/>
            <person name="Keeling P.J."/>
            <person name="Gray M.W."/>
            <person name="Grigoriev I.V."/>
            <person name="Archibald J.M."/>
        </authorList>
    </citation>
    <scope>NUCLEOTIDE SEQUENCE</scope>
    <source>
        <strain evidence="8">CCMP2712</strain>
    </source>
</reference>
<dbReference type="Gene3D" id="1.20.120.980">
    <property type="entry name" value="Serine carboxypeptidase S28, SKS domain"/>
    <property type="match status" value="1"/>
</dbReference>
<proteinExistence type="inferred from homology"/>
<evidence type="ECO:0000256" key="1">
    <source>
        <dbReference type="ARBA" id="ARBA00011079"/>
    </source>
</evidence>
<dbReference type="OMA" id="NDYIDSQ"/>
<sequence length="490" mass="55349">MPARPYRELRVGQRDRHHATSMDGNNSRWFSQRVDHFSDSPETWMQRYFVNETFFRMGSGPVFLCVGGEGPPMTEQVVVTGENHCALMVHLARIHGALILALEHRYYGESHPRKDLSVENMRFLSSRQALEDIASFHSHIRSAFAISSKQRWITFGGSYPGMLAAWSHAKFPHLFHAAVSSSAPVQAILNMKGYNNVVASDFADETLGGSMLCLNTIKGAFAQVGEYLLSYEGRRYLKTRFSVCGGDDVLEDIKNRALFAETLSDPLIPQSNDPSCTSPLCDIRRQCKFLTDQSLGKPLDRLVAMMDSVRDGSCLDTDYQMMLAGLQDIKISEDRTDRTWFYQTCTEFGFYQTCDPDSRCPFVSSPHLNNVYFSTDMCKVVFNMSFEKTAEFVRESNNEYGGLNLQSYNIIFVNGGADPWKSQSMLHPSNAYVQTVMVKGASHHFWTHPELPTDSTEVKHARRIIAQFVRDVLAQKASHSERSRAADVLT</sequence>
<evidence type="ECO:0000313" key="8">
    <source>
        <dbReference type="Proteomes" id="UP000011087"/>
    </source>
</evidence>
<dbReference type="PaxDb" id="55529-EKX34652"/>
<dbReference type="GO" id="GO:0006508">
    <property type="term" value="P:proteolysis"/>
    <property type="evidence" value="ECO:0007669"/>
    <property type="project" value="UniProtKB-KW"/>
</dbReference>
<dbReference type="Proteomes" id="UP000011087">
    <property type="component" value="Unassembled WGS sequence"/>
</dbReference>
<dbReference type="InterPro" id="IPR008758">
    <property type="entry name" value="Peptidase_S28"/>
</dbReference>
<evidence type="ECO:0000313" key="7">
    <source>
        <dbReference type="EnsemblProtists" id="EKX34652"/>
    </source>
</evidence>
<reference evidence="7" key="3">
    <citation type="submission" date="2016-03" db="UniProtKB">
        <authorList>
            <consortium name="EnsemblProtists"/>
        </authorList>
    </citation>
    <scope>IDENTIFICATION</scope>
</reference>
<dbReference type="GO" id="GO:0008239">
    <property type="term" value="F:dipeptidyl-peptidase activity"/>
    <property type="evidence" value="ECO:0007669"/>
    <property type="project" value="TreeGrafter"/>
</dbReference>
<dbReference type="GO" id="GO:0070008">
    <property type="term" value="F:serine-type exopeptidase activity"/>
    <property type="evidence" value="ECO:0007669"/>
    <property type="project" value="InterPro"/>
</dbReference>
<name>L1IEY2_GUITC</name>
<reference evidence="6 8" key="1">
    <citation type="journal article" date="2012" name="Nature">
        <title>Algal genomes reveal evolutionary mosaicism and the fate of nucleomorphs.</title>
        <authorList>
            <consortium name="DOE Joint Genome Institute"/>
            <person name="Curtis B.A."/>
            <person name="Tanifuji G."/>
            <person name="Burki F."/>
            <person name="Gruber A."/>
            <person name="Irimia M."/>
            <person name="Maruyama S."/>
            <person name="Arias M.C."/>
            <person name="Ball S.G."/>
            <person name="Gile G.H."/>
            <person name="Hirakawa Y."/>
            <person name="Hopkins J.F."/>
            <person name="Kuo A."/>
            <person name="Rensing S.A."/>
            <person name="Schmutz J."/>
            <person name="Symeonidi A."/>
            <person name="Elias M."/>
            <person name="Eveleigh R.J."/>
            <person name="Herman E.K."/>
            <person name="Klute M.J."/>
            <person name="Nakayama T."/>
            <person name="Obornik M."/>
            <person name="Reyes-Prieto A."/>
            <person name="Armbrust E.V."/>
            <person name="Aves S.J."/>
            <person name="Beiko R.G."/>
            <person name="Coutinho P."/>
            <person name="Dacks J.B."/>
            <person name="Durnford D.G."/>
            <person name="Fast N.M."/>
            <person name="Green B.R."/>
            <person name="Grisdale C.J."/>
            <person name="Hempel F."/>
            <person name="Henrissat B."/>
            <person name="Hoppner M.P."/>
            <person name="Ishida K."/>
            <person name="Kim E."/>
            <person name="Koreny L."/>
            <person name="Kroth P.G."/>
            <person name="Liu Y."/>
            <person name="Malik S.B."/>
            <person name="Maier U.G."/>
            <person name="McRose D."/>
            <person name="Mock T."/>
            <person name="Neilson J.A."/>
            <person name="Onodera N.T."/>
            <person name="Poole A.M."/>
            <person name="Pritham E.J."/>
            <person name="Richards T.A."/>
            <person name="Rocap G."/>
            <person name="Roy S.W."/>
            <person name="Sarai C."/>
            <person name="Schaack S."/>
            <person name="Shirato S."/>
            <person name="Slamovits C.H."/>
            <person name="Spencer D.F."/>
            <person name="Suzuki S."/>
            <person name="Worden A.Z."/>
            <person name="Zauner S."/>
            <person name="Barry K."/>
            <person name="Bell C."/>
            <person name="Bharti A.K."/>
            <person name="Crow J.A."/>
            <person name="Grimwood J."/>
            <person name="Kramer R."/>
            <person name="Lindquist E."/>
            <person name="Lucas S."/>
            <person name="Salamov A."/>
            <person name="McFadden G.I."/>
            <person name="Lane C.E."/>
            <person name="Keeling P.J."/>
            <person name="Gray M.W."/>
            <person name="Grigoriev I.V."/>
            <person name="Archibald J.M."/>
        </authorList>
    </citation>
    <scope>NUCLEOTIDE SEQUENCE</scope>
    <source>
        <strain evidence="6 8">CCMP2712</strain>
    </source>
</reference>
<dbReference type="InterPro" id="IPR029058">
    <property type="entry name" value="AB_hydrolase_fold"/>
</dbReference>
<dbReference type="PANTHER" id="PTHR11010">
    <property type="entry name" value="PROTEASE S28 PRO-X CARBOXYPEPTIDASE-RELATED"/>
    <property type="match status" value="1"/>
</dbReference>
<dbReference type="EnsemblProtists" id="EKX34652">
    <property type="protein sequence ID" value="EKX34652"/>
    <property type="gene ID" value="GUITHDRAFT_158798"/>
</dbReference>
<evidence type="ECO:0000256" key="5">
    <source>
        <dbReference type="ARBA" id="ARBA00023180"/>
    </source>
</evidence>